<dbReference type="Pfam" id="PF12969">
    <property type="entry name" value="DUF3857"/>
    <property type="match status" value="1"/>
</dbReference>
<keyword evidence="1" id="KW-0472">Membrane</keyword>
<gene>
    <name evidence="3" type="ORF">JQ619_06625</name>
</gene>
<name>A0ABS5G2C3_9BRAD</name>
<dbReference type="SUPFAM" id="SSF54001">
    <property type="entry name" value="Cysteine proteinases"/>
    <property type="match status" value="1"/>
</dbReference>
<feature type="domain" description="DUF3857" evidence="2">
    <location>
        <begin position="69"/>
        <end position="215"/>
    </location>
</feature>
<dbReference type="EMBL" id="JAFCLK010000005">
    <property type="protein sequence ID" value="MBR1135432.1"/>
    <property type="molecule type" value="Genomic_DNA"/>
</dbReference>
<dbReference type="Gene3D" id="3.10.620.30">
    <property type="match status" value="1"/>
</dbReference>
<evidence type="ECO:0000259" key="2">
    <source>
        <dbReference type="Pfam" id="PF12969"/>
    </source>
</evidence>
<accession>A0ABS5G2C3</accession>
<dbReference type="Gene3D" id="2.60.40.3140">
    <property type="match status" value="1"/>
</dbReference>
<evidence type="ECO:0000256" key="1">
    <source>
        <dbReference type="SAM" id="Phobius"/>
    </source>
</evidence>
<dbReference type="InterPro" id="IPR038765">
    <property type="entry name" value="Papain-like_cys_pep_sf"/>
</dbReference>
<reference evidence="4" key="1">
    <citation type="journal article" date="2021" name="ISME J.">
        <title>Evolutionary origin and ecological implication of a unique nif island in free-living Bradyrhizobium lineages.</title>
        <authorList>
            <person name="Tao J."/>
        </authorList>
    </citation>
    <scope>NUCLEOTIDE SEQUENCE [LARGE SCALE GENOMIC DNA]</scope>
    <source>
        <strain evidence="4">SZCCT0094</strain>
    </source>
</reference>
<dbReference type="InterPro" id="IPR024618">
    <property type="entry name" value="DUF3857"/>
</dbReference>
<organism evidence="3 4">
    <name type="scientific">Bradyrhizobium denitrificans</name>
    <dbReference type="NCBI Taxonomy" id="2734912"/>
    <lineage>
        <taxon>Bacteria</taxon>
        <taxon>Pseudomonadati</taxon>
        <taxon>Pseudomonadota</taxon>
        <taxon>Alphaproteobacteria</taxon>
        <taxon>Hyphomicrobiales</taxon>
        <taxon>Nitrobacteraceae</taxon>
        <taxon>Bradyrhizobium</taxon>
    </lineage>
</organism>
<protein>
    <submittedName>
        <fullName evidence="3">DUF3857 domain-containing protein</fullName>
    </submittedName>
</protein>
<proteinExistence type="predicted"/>
<keyword evidence="4" id="KW-1185">Reference proteome</keyword>
<evidence type="ECO:0000313" key="4">
    <source>
        <dbReference type="Proteomes" id="UP001314635"/>
    </source>
</evidence>
<keyword evidence="1" id="KW-1133">Transmembrane helix</keyword>
<dbReference type="Proteomes" id="UP001314635">
    <property type="component" value="Unassembled WGS sequence"/>
</dbReference>
<evidence type="ECO:0000313" key="3">
    <source>
        <dbReference type="EMBL" id="MBR1135432.1"/>
    </source>
</evidence>
<dbReference type="RefSeq" id="WP_172235365.1">
    <property type="nucleotide sequence ID" value="NZ_JABFDP010000001.1"/>
</dbReference>
<sequence>MNDIGESGRGGSATVSVDEVRYAPVPAWVDLVPYETEPSPDQESAIANGVCRLLSDMQVDLTGPELCWSYRTAQRILTKEGAERASHIVIEFDPGYQRLEVHAVRIRRGDQSVDHARPGCFQVFRRERDIERLMLNGRLTASFLVPDVRANDILEFSCSLYGETPILKGKYQSWVAFEGTNPSFDYRHRLLKRRDRAIASREFNDPPPATVSVTGEIEEICRRLRGQRKRGPSAPLTPSWEIEDPAFQLSEFVGWSDVAGLMVAAYDSAEIPATLADEIDRIGVAHPDPAQRAAEWLRFVQRELRYFFLALGEGGLVPRELDAIWAGRFGDCKDKARLYVAGARRLGLEACAALVSTTHGRTLDRVLPSPAVFDHCIVRVRLDGKSYWLDPTLPLQGGGLDQIELPHLGWALPLAADASQLEKLPEQAVRHIIHCHDDWRIGPSRQSPASLHRSLEFSAWGADHIRNLIANEGEAGFSRALLRQLQASWPAAAESAAIAIQDDQLQNKIVVDARYTISDCWRASDTPDKIQLQFVESNISTDLSGAGLAAREHDIYVGRPRRLSWLLHVELPRAWPRAKADETHALPGLTLTSRYGVDGRHVDSFKELTVETWTLPRAKAEDYDLLVKCAQQNILSIQASAKHDKVRAPGFRSNLNLNISVYVAFLVLWFVYNVLRTLLTSGRH</sequence>
<keyword evidence="1" id="KW-0812">Transmembrane</keyword>
<feature type="transmembrane region" description="Helical" evidence="1">
    <location>
        <begin position="655"/>
        <end position="675"/>
    </location>
</feature>
<comment type="caution">
    <text evidence="3">The sequence shown here is derived from an EMBL/GenBank/DDBJ whole genome shotgun (WGS) entry which is preliminary data.</text>
</comment>